<protein>
    <recommendedName>
        <fullName evidence="4">Cell wall-active antibiotics response LiaF-like C-terminal domain-containing protein</fullName>
    </recommendedName>
</protein>
<gene>
    <name evidence="2" type="ORF">ACFPZN_28505</name>
</gene>
<dbReference type="EMBL" id="JBHSON010000043">
    <property type="protein sequence ID" value="MFC5749583.1"/>
    <property type="molecule type" value="Genomic_DNA"/>
</dbReference>
<evidence type="ECO:0000313" key="3">
    <source>
        <dbReference type="Proteomes" id="UP001596074"/>
    </source>
</evidence>
<evidence type="ECO:0000256" key="1">
    <source>
        <dbReference type="SAM" id="MobiDB-lite"/>
    </source>
</evidence>
<comment type="caution">
    <text evidence="2">The sequence shown here is derived from an EMBL/GenBank/DDBJ whole genome shotgun (WGS) entry which is preliminary data.</text>
</comment>
<reference evidence="3" key="1">
    <citation type="journal article" date="2019" name="Int. J. Syst. Evol. Microbiol.">
        <title>The Global Catalogue of Microorganisms (GCM) 10K type strain sequencing project: providing services to taxonomists for standard genome sequencing and annotation.</title>
        <authorList>
            <consortium name="The Broad Institute Genomics Platform"/>
            <consortium name="The Broad Institute Genome Sequencing Center for Infectious Disease"/>
            <person name="Wu L."/>
            <person name="Ma J."/>
        </authorList>
    </citation>
    <scope>NUCLEOTIDE SEQUENCE [LARGE SCALE GENOMIC DNA]</scope>
    <source>
        <strain evidence="3">KCTC 42087</strain>
    </source>
</reference>
<name>A0ABW1A4W5_9ACTN</name>
<proteinExistence type="predicted"/>
<feature type="region of interest" description="Disordered" evidence="1">
    <location>
        <begin position="1"/>
        <end position="25"/>
    </location>
</feature>
<accession>A0ABW1A4W5</accession>
<sequence length="231" mass="24227">MSEIQAQTGPNAGREDERAEVTAEGVRAARVRVPGPGRPDATARLSFDNGLDRLALSARAGLGGLLEADFGDPVPTVWSVDGRTHVEYPLGSRLFRRPAPGTVRIDPGSPWSVDVHGGAARLEADFTGVDLRSLAFHSGVAHVTITLGRPRGTRVVRLASADDLTILRPPGVPVRIEAAKGLTKVTLDGRSFGAVGNGLTDETPGYGTTEDRYLILISGGVSGLTLTETDS</sequence>
<evidence type="ECO:0008006" key="4">
    <source>
        <dbReference type="Google" id="ProtNLM"/>
    </source>
</evidence>
<organism evidence="2 3">
    <name type="scientific">Actinomadura rugatobispora</name>
    <dbReference type="NCBI Taxonomy" id="1994"/>
    <lineage>
        <taxon>Bacteria</taxon>
        <taxon>Bacillati</taxon>
        <taxon>Actinomycetota</taxon>
        <taxon>Actinomycetes</taxon>
        <taxon>Streptosporangiales</taxon>
        <taxon>Thermomonosporaceae</taxon>
        <taxon>Actinomadura</taxon>
    </lineage>
</organism>
<dbReference type="Proteomes" id="UP001596074">
    <property type="component" value="Unassembled WGS sequence"/>
</dbReference>
<evidence type="ECO:0000313" key="2">
    <source>
        <dbReference type="EMBL" id="MFC5749583.1"/>
    </source>
</evidence>
<keyword evidence="3" id="KW-1185">Reference proteome</keyword>
<dbReference type="RefSeq" id="WP_378285311.1">
    <property type="nucleotide sequence ID" value="NZ_JBHSON010000043.1"/>
</dbReference>
<feature type="compositionally biased region" description="Polar residues" evidence="1">
    <location>
        <begin position="1"/>
        <end position="10"/>
    </location>
</feature>